<dbReference type="EMBL" id="MG930823">
    <property type="protein sequence ID" value="QAA78533.1"/>
    <property type="molecule type" value="mRNA"/>
</dbReference>
<gene>
    <name evidence="13" type="primary">IL-1beta</name>
</gene>
<dbReference type="GO" id="GO:0051781">
    <property type="term" value="P:positive regulation of cell division"/>
    <property type="evidence" value="ECO:0007669"/>
    <property type="project" value="UniProtKB-KW"/>
</dbReference>
<dbReference type="Gene3D" id="2.80.10.50">
    <property type="match status" value="1"/>
</dbReference>
<evidence type="ECO:0000256" key="1">
    <source>
        <dbReference type="ARBA" id="ARBA00004371"/>
    </source>
</evidence>
<keyword evidence="9" id="KW-0395">Inflammatory response</keyword>
<dbReference type="GO" id="GO:0010628">
    <property type="term" value="P:positive regulation of gene expression"/>
    <property type="evidence" value="ECO:0007669"/>
    <property type="project" value="TreeGrafter"/>
</dbReference>
<dbReference type="GO" id="GO:0005149">
    <property type="term" value="F:interleukin-1 receptor binding"/>
    <property type="evidence" value="ECO:0007669"/>
    <property type="project" value="UniProtKB-UniRule"/>
</dbReference>
<protein>
    <recommendedName>
        <fullName evidence="12">Interleukin-1</fullName>
    </recommendedName>
</protein>
<accession>A0A3R5SGS7</accession>
<dbReference type="Pfam" id="PF00340">
    <property type="entry name" value="IL1"/>
    <property type="match status" value="1"/>
</dbReference>
<dbReference type="PANTHER" id="PTHR10078:SF30">
    <property type="entry name" value="INTERLEUKIN-1 BETA"/>
    <property type="match status" value="1"/>
</dbReference>
<dbReference type="GO" id="GO:0042119">
    <property type="term" value="P:neutrophil activation"/>
    <property type="evidence" value="ECO:0007669"/>
    <property type="project" value="TreeGrafter"/>
</dbReference>
<dbReference type="GO" id="GO:0071222">
    <property type="term" value="P:cellular response to lipopolysaccharide"/>
    <property type="evidence" value="ECO:0007669"/>
    <property type="project" value="TreeGrafter"/>
</dbReference>
<evidence type="ECO:0000313" key="13">
    <source>
        <dbReference type="EMBL" id="QAA78533.1"/>
    </source>
</evidence>
<keyword evidence="10" id="KW-0458">Lysosome</keyword>
<dbReference type="AlphaFoldDB" id="A0A3R5SGS7"/>
<keyword evidence="11" id="KW-0497">Mitogen</keyword>
<evidence type="ECO:0000256" key="5">
    <source>
        <dbReference type="ARBA" id="ARBA00022490"/>
    </source>
</evidence>
<dbReference type="GO" id="GO:0001660">
    <property type="term" value="P:fever generation"/>
    <property type="evidence" value="ECO:0007669"/>
    <property type="project" value="UniProtKB-KW"/>
</dbReference>
<keyword evidence="7 12" id="KW-0964">Secreted</keyword>
<evidence type="ECO:0000256" key="12">
    <source>
        <dbReference type="RuleBase" id="RU003753"/>
    </source>
</evidence>
<evidence type="ECO:0000256" key="11">
    <source>
        <dbReference type="ARBA" id="ARBA00023246"/>
    </source>
</evidence>
<dbReference type="GO" id="GO:1901222">
    <property type="term" value="P:regulation of non-canonical NF-kappaB signal transduction"/>
    <property type="evidence" value="ECO:0007669"/>
    <property type="project" value="TreeGrafter"/>
</dbReference>
<dbReference type="SUPFAM" id="SSF50353">
    <property type="entry name" value="Cytokine"/>
    <property type="match status" value="1"/>
</dbReference>
<dbReference type="GO" id="GO:0005615">
    <property type="term" value="C:extracellular space"/>
    <property type="evidence" value="ECO:0007669"/>
    <property type="project" value="UniProtKB-KW"/>
</dbReference>
<dbReference type="GO" id="GO:0005829">
    <property type="term" value="C:cytosol"/>
    <property type="evidence" value="ECO:0007669"/>
    <property type="project" value="UniProtKB-SubCell"/>
</dbReference>
<evidence type="ECO:0000256" key="6">
    <source>
        <dbReference type="ARBA" id="ARBA00022514"/>
    </source>
</evidence>
<dbReference type="PRINTS" id="PR00264">
    <property type="entry name" value="INTERLEUKIN1"/>
</dbReference>
<dbReference type="SMART" id="SM00125">
    <property type="entry name" value="IL1"/>
    <property type="match status" value="1"/>
</dbReference>
<reference evidence="13" key="1">
    <citation type="submission" date="2018-02" db="EMBL/GenBank/DDBJ databases">
        <authorList>
            <person name="Liu S."/>
            <person name="He T."/>
            <person name="Liu W."/>
        </authorList>
    </citation>
    <scope>NUCLEOTIDE SEQUENCE</scope>
</reference>
<dbReference type="PRINTS" id="PR01357">
    <property type="entry name" value="INTRLEUKN1AB"/>
</dbReference>
<evidence type="ECO:0000256" key="10">
    <source>
        <dbReference type="ARBA" id="ARBA00023228"/>
    </source>
</evidence>
<name>A0A3R5SGS7_SIGCA</name>
<dbReference type="CDD" id="cd23296">
    <property type="entry name" value="beta-trefoil_IL1B"/>
    <property type="match status" value="1"/>
</dbReference>
<dbReference type="GO" id="GO:0005764">
    <property type="term" value="C:lysosome"/>
    <property type="evidence" value="ECO:0007669"/>
    <property type="project" value="UniProtKB-SubCell"/>
</dbReference>
<evidence type="ECO:0000256" key="9">
    <source>
        <dbReference type="ARBA" id="ARBA00023198"/>
    </source>
</evidence>
<proteinExistence type="evidence at transcript level"/>
<dbReference type="InterPro" id="IPR000975">
    <property type="entry name" value="IL-1_fam"/>
</dbReference>
<dbReference type="GO" id="GO:0048246">
    <property type="term" value="P:macrophage chemotaxis"/>
    <property type="evidence" value="ECO:0007669"/>
    <property type="project" value="TreeGrafter"/>
</dbReference>
<keyword evidence="6" id="KW-0202">Cytokine</keyword>
<evidence type="ECO:0000256" key="7">
    <source>
        <dbReference type="ARBA" id="ARBA00022525"/>
    </source>
</evidence>
<keyword evidence="8" id="KW-0666">Pyrogen</keyword>
<dbReference type="GO" id="GO:0006955">
    <property type="term" value="P:immune response"/>
    <property type="evidence" value="ECO:0007669"/>
    <property type="project" value="InterPro"/>
</dbReference>
<sequence>MESEMKSNLRDMWTPKLPTGLDLELDFHPRTMKQVVNLVVALERFKGSKLEPVLGTEFTDENLLDIMMDSIVEEKTVFECFSTPSADYSQRNQLQCKITDSEKRSLVCVPNSMELHAVMLQGGAENRKVHLNMSTYLNLTPSAEALTVALGIRGTNLYLSCCKDGDEPTLHLELVDDINTLKNISADSDLVRFLFYKQDNGLNLSTLVSVLYSNWYISTAIENNKPLELCQVDAERHRNFDIQEVDLPKTDEGNVHVNNRFETLWKSVWPLKKC</sequence>
<dbReference type="GO" id="GO:0005125">
    <property type="term" value="F:cytokine activity"/>
    <property type="evidence" value="ECO:0007669"/>
    <property type="project" value="UniProtKB-UniRule"/>
</dbReference>
<dbReference type="GO" id="GO:0019221">
    <property type="term" value="P:cytokine-mediated signaling pathway"/>
    <property type="evidence" value="ECO:0007669"/>
    <property type="project" value="TreeGrafter"/>
</dbReference>
<dbReference type="PANTHER" id="PTHR10078">
    <property type="entry name" value="INTERLEUKIN-1 FAMILY MEMBER"/>
    <property type="match status" value="1"/>
</dbReference>
<comment type="subcellular location">
    <subcellularLocation>
        <location evidence="2">Cytoplasm</location>
        <location evidence="2">Cytosol</location>
    </subcellularLocation>
    <subcellularLocation>
        <location evidence="1">Lysosome</location>
    </subcellularLocation>
    <subcellularLocation>
        <location evidence="3">Secreted</location>
        <location evidence="3">Extracellular exosome</location>
    </subcellularLocation>
</comment>
<evidence type="ECO:0000256" key="8">
    <source>
        <dbReference type="ARBA" id="ARBA00022620"/>
    </source>
</evidence>
<keyword evidence="5" id="KW-0963">Cytoplasm</keyword>
<dbReference type="PRINTS" id="PR01359">
    <property type="entry name" value="INTRLEUKIN1B"/>
</dbReference>
<organism evidence="13">
    <name type="scientific">Siganus canaliculatus</name>
    <name type="common">White-spotted spinefoot</name>
    <name type="synonym">Chaetodon canaliculatus</name>
    <dbReference type="NCBI Taxonomy" id="75042"/>
    <lineage>
        <taxon>Eukaryota</taxon>
        <taxon>Metazoa</taxon>
        <taxon>Chordata</taxon>
        <taxon>Craniata</taxon>
        <taxon>Vertebrata</taxon>
        <taxon>Euteleostomi</taxon>
        <taxon>Actinopterygii</taxon>
        <taxon>Neopterygii</taxon>
        <taxon>Teleostei</taxon>
        <taxon>Neoteleostei</taxon>
        <taxon>Acanthomorphata</taxon>
        <taxon>Eupercaria</taxon>
        <taxon>Siganidae</taxon>
        <taxon>Siganus</taxon>
    </lineage>
</organism>
<evidence type="ECO:0000256" key="2">
    <source>
        <dbReference type="ARBA" id="ARBA00004514"/>
    </source>
</evidence>
<evidence type="ECO:0000256" key="3">
    <source>
        <dbReference type="ARBA" id="ARBA00004550"/>
    </source>
</evidence>
<comment type="similarity">
    <text evidence="4 12">Belongs to the IL-1 family.</text>
</comment>
<evidence type="ECO:0000256" key="4">
    <source>
        <dbReference type="ARBA" id="ARBA00010448"/>
    </source>
</evidence>
<dbReference type="InterPro" id="IPR008996">
    <property type="entry name" value="IL1/FGF"/>
</dbReference>